<protein>
    <submittedName>
        <fullName evidence="1">4-hydroxybenzoyl-CoA thioesterase</fullName>
    </submittedName>
</protein>
<dbReference type="CDD" id="cd00586">
    <property type="entry name" value="4HBT"/>
    <property type="match status" value="1"/>
</dbReference>
<name>A0A0J1FZT6_9BURK</name>
<accession>A0A0J1FZT6</accession>
<comment type="caution">
    <text evidence="1">The sequence shown here is derived from an EMBL/GenBank/DDBJ whole genome shotgun (WGS) entry which is preliminary data.</text>
</comment>
<dbReference type="AlphaFoldDB" id="A0A0J1FZT6"/>
<dbReference type="Pfam" id="PF13279">
    <property type="entry name" value="4HBT_2"/>
    <property type="match status" value="1"/>
</dbReference>
<dbReference type="SUPFAM" id="SSF54637">
    <property type="entry name" value="Thioesterase/thiol ester dehydrase-isomerase"/>
    <property type="match status" value="1"/>
</dbReference>
<dbReference type="InterPro" id="IPR050563">
    <property type="entry name" value="4-hydroxybenzoyl-CoA_TE"/>
</dbReference>
<dbReference type="Gene3D" id="3.10.129.10">
    <property type="entry name" value="Hotdog Thioesterase"/>
    <property type="match status" value="1"/>
</dbReference>
<proteinExistence type="predicted"/>
<gene>
    <name evidence="1" type="ORF">EOS_14905</name>
</gene>
<dbReference type="PANTHER" id="PTHR31793:SF2">
    <property type="entry name" value="BLR1345 PROTEIN"/>
    <property type="match status" value="1"/>
</dbReference>
<evidence type="ECO:0000313" key="1">
    <source>
        <dbReference type="EMBL" id="KLU25453.1"/>
    </source>
</evidence>
<organism evidence="1 2">
    <name type="scientific">Caballeronia mineralivorans PML1(12)</name>
    <dbReference type="NCBI Taxonomy" id="908627"/>
    <lineage>
        <taxon>Bacteria</taxon>
        <taxon>Pseudomonadati</taxon>
        <taxon>Pseudomonadota</taxon>
        <taxon>Betaproteobacteria</taxon>
        <taxon>Burkholderiales</taxon>
        <taxon>Burkholderiaceae</taxon>
        <taxon>Caballeronia</taxon>
    </lineage>
</organism>
<dbReference type="PANTHER" id="PTHR31793">
    <property type="entry name" value="4-HYDROXYBENZOYL-COA THIOESTERASE FAMILY MEMBER"/>
    <property type="match status" value="1"/>
</dbReference>
<dbReference type="GO" id="GO:0047617">
    <property type="term" value="F:fatty acyl-CoA hydrolase activity"/>
    <property type="evidence" value="ECO:0007669"/>
    <property type="project" value="TreeGrafter"/>
</dbReference>
<sequence>MRVTQNRTIYRDTVRPEWVDYNGHLRDAFYMLIFSLSTDAFMDRIGLDDAARTARGRSLFTLEAHINYLHEIKEGVAVRVEASVLAFDAKRVHLYMEMFEGEGTEPVSASEQMLLHVDTTNGAKSAAFDTDIAGRIEAMFRDAPQEARYAGRVIGLPSGPRASTVSTSASAGTKPA</sequence>
<dbReference type="OrthoDB" id="6117985at2"/>
<dbReference type="InterPro" id="IPR029069">
    <property type="entry name" value="HotDog_dom_sf"/>
</dbReference>
<evidence type="ECO:0000313" key="2">
    <source>
        <dbReference type="Proteomes" id="UP000035963"/>
    </source>
</evidence>
<reference evidence="1 2" key="1">
    <citation type="journal article" date="2015" name="Genome Announc.">
        <title>Draft Genome Sequence of Burkholderia sp. Strain PML1(12), an Ectomycorrhizosphere-Inhabiting Bacterium with Effective Mineral-Weathering Ability.</title>
        <authorList>
            <person name="Uroz S."/>
            <person name="Oger P."/>
        </authorList>
    </citation>
    <scope>NUCLEOTIDE SEQUENCE [LARGE SCALE GENOMIC DNA]</scope>
    <source>
        <strain evidence="2">PML1(12)</strain>
    </source>
</reference>
<keyword evidence="2" id="KW-1185">Reference proteome</keyword>
<dbReference type="Proteomes" id="UP000035963">
    <property type="component" value="Unassembled WGS sequence"/>
</dbReference>
<dbReference type="EMBL" id="AEJF01000092">
    <property type="protein sequence ID" value="KLU25453.1"/>
    <property type="molecule type" value="Genomic_DNA"/>
</dbReference>